<accession>A0ABQ5ETB2</accession>
<dbReference type="Pfam" id="PF00098">
    <property type="entry name" value="zf-CCHC"/>
    <property type="match status" value="1"/>
</dbReference>
<gene>
    <name evidence="4" type="ORF">Tco_0988796</name>
</gene>
<evidence type="ECO:0000256" key="1">
    <source>
        <dbReference type="PROSITE-ProRule" id="PRU00047"/>
    </source>
</evidence>
<evidence type="ECO:0000313" key="5">
    <source>
        <dbReference type="Proteomes" id="UP001151760"/>
    </source>
</evidence>
<dbReference type="Proteomes" id="UP001151760">
    <property type="component" value="Unassembled WGS sequence"/>
</dbReference>
<dbReference type="Pfam" id="PF14223">
    <property type="entry name" value="Retrotran_gag_2"/>
    <property type="match status" value="1"/>
</dbReference>
<dbReference type="PROSITE" id="PS50158">
    <property type="entry name" value="ZF_CCHC"/>
    <property type="match status" value="1"/>
</dbReference>
<keyword evidence="5" id="KW-1185">Reference proteome</keyword>
<comment type="caution">
    <text evidence="4">The sequence shown here is derived from an EMBL/GenBank/DDBJ whole genome shotgun (WGS) entry which is preliminary data.</text>
</comment>
<dbReference type="InterPro" id="IPR001878">
    <property type="entry name" value="Znf_CCHC"/>
</dbReference>
<reference evidence="4" key="1">
    <citation type="journal article" date="2022" name="Int. J. Mol. Sci.">
        <title>Draft Genome of Tanacetum Coccineum: Genomic Comparison of Closely Related Tanacetum-Family Plants.</title>
        <authorList>
            <person name="Yamashiro T."/>
            <person name="Shiraishi A."/>
            <person name="Nakayama K."/>
            <person name="Satake H."/>
        </authorList>
    </citation>
    <scope>NUCLEOTIDE SEQUENCE</scope>
</reference>
<dbReference type="SMART" id="SM00343">
    <property type="entry name" value="ZnF_C2HC"/>
    <property type="match status" value="1"/>
</dbReference>
<sequence>MAQENYVEGCSMQRPPLQEPNGFCFWKACFETYVKSKDIDLWQEVWHTLIVTHQGNSQVKNCKIDLLTQEYDKFSIYNEETIDSGLTRFNAITTSLKSLDPDYSSKNHVRKFLCALPLKLRAKVTAIKEAKELATLPLHELIRNLKVYEMVLDNNGVASKTTKEKVKSLALKAKVTREQTSDDSDSQDGSDEELDEEEAEAFNLLLRNIRKFFCKGNRFGRENRFGNGANRFGKGCGNNFKDKGGETSKKKGACYNCGREGHFASECRKPKENDEVFSTWMAFGGNTRDLGTFGEETDEITDLHQDSPRILFSERGDGVTSIKQRRRNLFGDGVWILATASQCSRLKVDLEPSTWRRREKHQATPSCRYAYIYKTDFKVLNESLAIARRNLFDAEASSSNNTGANPPMPPKTLHEHSHPNPSGFQNPITLPTKQTGRIVRHHGIQKWLLVQIFHDSISRDNRRKLNQFAQFRFNSLTEEEGWNRIEEMMIPHHGGTTNVKKKEKMAPNGLLEVGFEDELANFILEKKSRTKGIGEMLDQHRKELHEEFSQILSMIRKSETPKLEAPTFAITTRSGVST</sequence>
<evidence type="ECO:0000313" key="4">
    <source>
        <dbReference type="EMBL" id="GJT53742.1"/>
    </source>
</evidence>
<dbReference type="PANTHER" id="PTHR34676">
    <property type="entry name" value="DUF4219 DOMAIN-CONTAINING PROTEIN-RELATED"/>
    <property type="match status" value="1"/>
</dbReference>
<keyword evidence="1" id="KW-0862">Zinc</keyword>
<reference evidence="4" key="2">
    <citation type="submission" date="2022-01" db="EMBL/GenBank/DDBJ databases">
        <authorList>
            <person name="Yamashiro T."/>
            <person name="Shiraishi A."/>
            <person name="Satake H."/>
            <person name="Nakayama K."/>
        </authorList>
    </citation>
    <scope>NUCLEOTIDE SEQUENCE</scope>
</reference>
<keyword evidence="1" id="KW-0479">Metal-binding</keyword>
<evidence type="ECO:0000256" key="2">
    <source>
        <dbReference type="SAM" id="MobiDB-lite"/>
    </source>
</evidence>
<proteinExistence type="predicted"/>
<feature type="region of interest" description="Disordered" evidence="2">
    <location>
        <begin position="396"/>
        <end position="426"/>
    </location>
</feature>
<dbReference type="Gene3D" id="4.10.60.10">
    <property type="entry name" value="Zinc finger, CCHC-type"/>
    <property type="match status" value="1"/>
</dbReference>
<protein>
    <submittedName>
        <fullName evidence="4">UBN2 domain-containing protein</fullName>
    </submittedName>
</protein>
<evidence type="ECO:0000259" key="3">
    <source>
        <dbReference type="PROSITE" id="PS50158"/>
    </source>
</evidence>
<organism evidence="4 5">
    <name type="scientific">Tanacetum coccineum</name>
    <dbReference type="NCBI Taxonomy" id="301880"/>
    <lineage>
        <taxon>Eukaryota</taxon>
        <taxon>Viridiplantae</taxon>
        <taxon>Streptophyta</taxon>
        <taxon>Embryophyta</taxon>
        <taxon>Tracheophyta</taxon>
        <taxon>Spermatophyta</taxon>
        <taxon>Magnoliopsida</taxon>
        <taxon>eudicotyledons</taxon>
        <taxon>Gunneridae</taxon>
        <taxon>Pentapetalae</taxon>
        <taxon>asterids</taxon>
        <taxon>campanulids</taxon>
        <taxon>Asterales</taxon>
        <taxon>Asteraceae</taxon>
        <taxon>Asteroideae</taxon>
        <taxon>Anthemideae</taxon>
        <taxon>Anthemidinae</taxon>
        <taxon>Tanacetum</taxon>
    </lineage>
</organism>
<dbReference type="PANTHER" id="PTHR34676:SF8">
    <property type="entry name" value="TRANSMEMBRANE PROTEIN"/>
    <property type="match status" value="1"/>
</dbReference>
<dbReference type="EMBL" id="BQNB010016614">
    <property type="protein sequence ID" value="GJT53742.1"/>
    <property type="molecule type" value="Genomic_DNA"/>
</dbReference>
<keyword evidence="1" id="KW-0863">Zinc-finger</keyword>
<dbReference type="InterPro" id="IPR036875">
    <property type="entry name" value="Znf_CCHC_sf"/>
</dbReference>
<feature type="domain" description="CCHC-type" evidence="3">
    <location>
        <begin position="254"/>
        <end position="269"/>
    </location>
</feature>
<dbReference type="SUPFAM" id="SSF57756">
    <property type="entry name" value="Retrovirus zinc finger-like domains"/>
    <property type="match status" value="1"/>
</dbReference>
<name>A0ABQ5ETB2_9ASTR</name>